<dbReference type="NCBIfam" id="TIGR00560">
    <property type="entry name" value="pgsA"/>
    <property type="match status" value="1"/>
</dbReference>
<evidence type="ECO:0000313" key="19">
    <source>
        <dbReference type="EMBL" id="MBC8543329.1"/>
    </source>
</evidence>
<gene>
    <name evidence="19" type="primary">pgsA</name>
    <name evidence="19" type="ORF">H8730_07210</name>
</gene>
<dbReference type="PANTHER" id="PTHR14269:SF62">
    <property type="entry name" value="CDP-DIACYLGLYCEROL--GLYCEROL-3-PHOSPHATE 3-PHOSPHATIDYLTRANSFERASE 1, CHLOROPLASTIC"/>
    <property type="match status" value="1"/>
</dbReference>
<keyword evidence="12 18" id="KW-0472">Membrane</keyword>
<sequence length="181" mass="19894">MNIANKLTILRVCLVPVFVVVFMTNLLPAPWNRYIAFLIFAFASYTDHLDGHLARSRGLVTNFGKFMDPLADKLLVVSALICFVETGEMAAWIVIILVAREFIISGFRLVAAAQGVVIAAGIWGKAKTVVQMVMTLAVILGLPYGWYGVIVAILTYASVALTIISVVDYIWKNRSVLKEAD</sequence>
<comment type="catalytic activity">
    <reaction evidence="15">
        <text>a CDP-1,2-diacyl-sn-glycerol + sn-glycerol 3-phosphate = a 1,2-diacyl-sn-glycero-3-phospho-(1'-sn-glycero-3'-phosphate) + CMP + H(+)</text>
        <dbReference type="Rhea" id="RHEA:12593"/>
        <dbReference type="ChEBI" id="CHEBI:15378"/>
        <dbReference type="ChEBI" id="CHEBI:57597"/>
        <dbReference type="ChEBI" id="CHEBI:58332"/>
        <dbReference type="ChEBI" id="CHEBI:60110"/>
        <dbReference type="ChEBI" id="CHEBI:60377"/>
        <dbReference type="EC" id="2.7.8.5"/>
    </reaction>
</comment>
<comment type="pathway">
    <text evidence="3">Phospholipid metabolism; phosphatidylglycerol biosynthesis; phosphatidylglycerol from CDP-diacylglycerol: step 1/2.</text>
</comment>
<keyword evidence="8 17" id="KW-0808">Transferase</keyword>
<evidence type="ECO:0000256" key="13">
    <source>
        <dbReference type="ARBA" id="ARBA00023209"/>
    </source>
</evidence>
<evidence type="ECO:0000256" key="17">
    <source>
        <dbReference type="RuleBase" id="RU003750"/>
    </source>
</evidence>
<comment type="caution">
    <text evidence="19">The sequence shown here is derived from an EMBL/GenBank/DDBJ whole genome shotgun (WGS) entry which is preliminary data.</text>
</comment>
<evidence type="ECO:0000256" key="10">
    <source>
        <dbReference type="ARBA" id="ARBA00022989"/>
    </source>
</evidence>
<comment type="function">
    <text evidence="1">This protein catalyzes the committed step to the synthesis of the acidic phospholipids.</text>
</comment>
<evidence type="ECO:0000256" key="7">
    <source>
        <dbReference type="ARBA" id="ARBA00022516"/>
    </source>
</evidence>
<organism evidence="19 20">
    <name type="scientific">Bianquea renquensis</name>
    <dbReference type="NCBI Taxonomy" id="2763661"/>
    <lineage>
        <taxon>Bacteria</taxon>
        <taxon>Bacillati</taxon>
        <taxon>Bacillota</taxon>
        <taxon>Clostridia</taxon>
        <taxon>Eubacteriales</taxon>
        <taxon>Bianqueaceae</taxon>
        <taxon>Bianquea</taxon>
    </lineage>
</organism>
<evidence type="ECO:0000256" key="6">
    <source>
        <dbReference type="ARBA" id="ARBA00014944"/>
    </source>
</evidence>
<dbReference type="Proteomes" id="UP000657006">
    <property type="component" value="Unassembled WGS sequence"/>
</dbReference>
<feature type="transmembrane region" description="Helical" evidence="18">
    <location>
        <begin position="7"/>
        <end position="28"/>
    </location>
</feature>
<feature type="transmembrane region" description="Helical" evidence="18">
    <location>
        <begin position="74"/>
        <end position="96"/>
    </location>
</feature>
<keyword evidence="10 18" id="KW-1133">Transmembrane helix</keyword>
<dbReference type="GO" id="GO:0008444">
    <property type="term" value="F:CDP-diacylglycerol-glycerol-3-phosphate 3-phosphatidyltransferase activity"/>
    <property type="evidence" value="ECO:0007669"/>
    <property type="project" value="UniProtKB-UniRule"/>
</dbReference>
<keyword evidence="9 18" id="KW-0812">Transmembrane</keyword>
<dbReference type="PANTHER" id="PTHR14269">
    <property type="entry name" value="CDP-DIACYLGLYCEROL--GLYCEROL-3-PHOSPHATE 3-PHOSPHATIDYLTRANSFERASE-RELATED"/>
    <property type="match status" value="1"/>
</dbReference>
<keyword evidence="13" id="KW-0594">Phospholipid biosynthesis</keyword>
<evidence type="ECO:0000256" key="12">
    <source>
        <dbReference type="ARBA" id="ARBA00023136"/>
    </source>
</evidence>
<proteinExistence type="inferred from homology"/>
<protein>
    <recommendedName>
        <fullName evidence="6 16">CDP-diacylglycerol--glycerol-3-phosphate 3-phosphatidyltransferase</fullName>
        <ecNumber evidence="5 16">2.7.8.5</ecNumber>
    </recommendedName>
</protein>
<accession>A0A926DTZ2</accession>
<dbReference type="InterPro" id="IPR000462">
    <property type="entry name" value="CDP-OH_P_trans"/>
</dbReference>
<dbReference type="InterPro" id="IPR043130">
    <property type="entry name" value="CDP-OH_PTrfase_TM_dom"/>
</dbReference>
<evidence type="ECO:0000256" key="5">
    <source>
        <dbReference type="ARBA" id="ARBA00013170"/>
    </source>
</evidence>
<keyword evidence="11" id="KW-0443">Lipid metabolism</keyword>
<reference evidence="19" key="1">
    <citation type="submission" date="2020-08" db="EMBL/GenBank/DDBJ databases">
        <title>Genome public.</title>
        <authorList>
            <person name="Liu C."/>
            <person name="Sun Q."/>
        </authorList>
    </citation>
    <scope>NUCLEOTIDE SEQUENCE</scope>
    <source>
        <strain evidence="19">NSJ-32</strain>
    </source>
</reference>
<evidence type="ECO:0000256" key="2">
    <source>
        <dbReference type="ARBA" id="ARBA00004141"/>
    </source>
</evidence>
<keyword evidence="20" id="KW-1185">Reference proteome</keyword>
<dbReference type="InterPro" id="IPR004570">
    <property type="entry name" value="Phosphatidylglycerol_P_synth"/>
</dbReference>
<dbReference type="PROSITE" id="PS00379">
    <property type="entry name" value="CDP_ALCOHOL_P_TRANSF"/>
    <property type="match status" value="1"/>
</dbReference>
<evidence type="ECO:0000256" key="11">
    <source>
        <dbReference type="ARBA" id="ARBA00023098"/>
    </source>
</evidence>
<evidence type="ECO:0000256" key="4">
    <source>
        <dbReference type="ARBA" id="ARBA00010441"/>
    </source>
</evidence>
<comment type="subcellular location">
    <subcellularLocation>
        <location evidence="2">Membrane</location>
        <topology evidence="2">Multi-pass membrane protein</topology>
    </subcellularLocation>
</comment>
<evidence type="ECO:0000256" key="15">
    <source>
        <dbReference type="ARBA" id="ARBA00048586"/>
    </source>
</evidence>
<evidence type="ECO:0000256" key="16">
    <source>
        <dbReference type="NCBIfam" id="TIGR00560"/>
    </source>
</evidence>
<dbReference type="EMBL" id="JACRSQ010000008">
    <property type="protein sequence ID" value="MBC8543329.1"/>
    <property type="molecule type" value="Genomic_DNA"/>
</dbReference>
<dbReference type="RefSeq" id="WP_177718182.1">
    <property type="nucleotide sequence ID" value="NZ_JACRSQ010000008.1"/>
</dbReference>
<dbReference type="PIRSF" id="PIRSF000847">
    <property type="entry name" value="Phos_ph_gly_syn"/>
    <property type="match status" value="1"/>
</dbReference>
<name>A0A926DTZ2_9FIRM</name>
<feature type="transmembrane region" description="Helical" evidence="18">
    <location>
        <begin position="102"/>
        <end position="122"/>
    </location>
</feature>
<evidence type="ECO:0000313" key="20">
    <source>
        <dbReference type="Proteomes" id="UP000657006"/>
    </source>
</evidence>
<evidence type="ECO:0000256" key="14">
    <source>
        <dbReference type="ARBA" id="ARBA00023264"/>
    </source>
</evidence>
<dbReference type="AlphaFoldDB" id="A0A926DTZ2"/>
<keyword evidence="14" id="KW-1208">Phospholipid metabolism</keyword>
<dbReference type="GO" id="GO:0016020">
    <property type="term" value="C:membrane"/>
    <property type="evidence" value="ECO:0007669"/>
    <property type="project" value="UniProtKB-SubCell"/>
</dbReference>
<feature type="transmembrane region" description="Helical" evidence="18">
    <location>
        <begin position="153"/>
        <end position="171"/>
    </location>
</feature>
<keyword evidence="7" id="KW-0444">Lipid biosynthesis</keyword>
<evidence type="ECO:0000256" key="1">
    <source>
        <dbReference type="ARBA" id="ARBA00003973"/>
    </source>
</evidence>
<dbReference type="EC" id="2.7.8.5" evidence="5 16"/>
<dbReference type="Pfam" id="PF01066">
    <property type="entry name" value="CDP-OH_P_transf"/>
    <property type="match status" value="1"/>
</dbReference>
<evidence type="ECO:0000256" key="3">
    <source>
        <dbReference type="ARBA" id="ARBA00005042"/>
    </source>
</evidence>
<dbReference type="Gene3D" id="1.20.120.1760">
    <property type="match status" value="1"/>
</dbReference>
<comment type="similarity">
    <text evidence="4 17">Belongs to the CDP-alcohol phosphatidyltransferase class-I family.</text>
</comment>
<evidence type="ECO:0000256" key="8">
    <source>
        <dbReference type="ARBA" id="ARBA00022679"/>
    </source>
</evidence>
<dbReference type="InterPro" id="IPR048254">
    <property type="entry name" value="CDP_ALCOHOL_P_TRANSF_CS"/>
</dbReference>
<dbReference type="InterPro" id="IPR050324">
    <property type="entry name" value="CDP-alcohol_PTase-I"/>
</dbReference>
<evidence type="ECO:0000256" key="9">
    <source>
        <dbReference type="ARBA" id="ARBA00022692"/>
    </source>
</evidence>
<dbReference type="GO" id="GO:0046474">
    <property type="term" value="P:glycerophospholipid biosynthetic process"/>
    <property type="evidence" value="ECO:0007669"/>
    <property type="project" value="TreeGrafter"/>
</dbReference>
<evidence type="ECO:0000256" key="18">
    <source>
        <dbReference type="SAM" id="Phobius"/>
    </source>
</evidence>